<dbReference type="OrthoDB" id="10010208at2759"/>
<keyword evidence="2" id="KW-1133">Transmembrane helix</keyword>
<keyword evidence="4" id="KW-1185">Reference proteome</keyword>
<evidence type="ECO:0000256" key="2">
    <source>
        <dbReference type="SAM" id="Phobius"/>
    </source>
</evidence>
<feature type="region of interest" description="Disordered" evidence="1">
    <location>
        <begin position="338"/>
        <end position="364"/>
    </location>
</feature>
<keyword evidence="2" id="KW-0472">Membrane</keyword>
<organism evidence="3 4">
    <name type="scientific">Mizuhopecten yessoensis</name>
    <name type="common">Japanese scallop</name>
    <name type="synonym">Patinopecten yessoensis</name>
    <dbReference type="NCBI Taxonomy" id="6573"/>
    <lineage>
        <taxon>Eukaryota</taxon>
        <taxon>Metazoa</taxon>
        <taxon>Spiralia</taxon>
        <taxon>Lophotrochozoa</taxon>
        <taxon>Mollusca</taxon>
        <taxon>Bivalvia</taxon>
        <taxon>Autobranchia</taxon>
        <taxon>Pteriomorphia</taxon>
        <taxon>Pectinida</taxon>
        <taxon>Pectinoidea</taxon>
        <taxon>Pectinidae</taxon>
        <taxon>Mizuhopecten</taxon>
    </lineage>
</organism>
<evidence type="ECO:0000256" key="1">
    <source>
        <dbReference type="SAM" id="MobiDB-lite"/>
    </source>
</evidence>
<proteinExistence type="predicted"/>
<sequence length="405" mass="47010">MRLDTWKRHLLAVVGIPVTVLLLGPLLWMVSAPRDDIYKEKDIHLRRLVRSLHSLEKDRQLIEDSKSDADKKTVSSKVPWLQKDFNKFLPNIYLRKSTKPTIRDSAIVFLQQEFASADKLLHTCLSNISYDKDLPMSPVMHVQNRLLWNAGTKDSLAFKERIKVHRGPYSFGACDKINVKCAHFIMVHDPFELAMSSYEFCKADPYHEKCTAFQSKSVSLREWILLQKGALFYQLLFSPEMCSQDKSRQLKYLQKSQLNSTIHDQDQRNPCWYRQKLLLGQALSDTDIGHITDFIVNHLSDWFAVIGLGADVDSSLEMFEKAFELPFTKCLKSDSGNDLNNNNSYNRASHTESEEDEPSDDYDDDDTLDLRDDFRIQEAMLPDLKIYKEARRLFHIQQQILLNKV</sequence>
<keyword evidence="2" id="KW-0812">Transmembrane</keyword>
<dbReference type="InterPro" id="IPR027417">
    <property type="entry name" value="P-loop_NTPase"/>
</dbReference>
<name>A0A210PST1_MIZYE</name>
<dbReference type="AlphaFoldDB" id="A0A210PST1"/>
<reference evidence="3 4" key="1">
    <citation type="journal article" date="2017" name="Nat. Ecol. Evol.">
        <title>Scallop genome provides insights into evolution of bilaterian karyotype and development.</title>
        <authorList>
            <person name="Wang S."/>
            <person name="Zhang J."/>
            <person name="Jiao W."/>
            <person name="Li J."/>
            <person name="Xun X."/>
            <person name="Sun Y."/>
            <person name="Guo X."/>
            <person name="Huan P."/>
            <person name="Dong B."/>
            <person name="Zhang L."/>
            <person name="Hu X."/>
            <person name="Sun X."/>
            <person name="Wang J."/>
            <person name="Zhao C."/>
            <person name="Wang Y."/>
            <person name="Wang D."/>
            <person name="Huang X."/>
            <person name="Wang R."/>
            <person name="Lv J."/>
            <person name="Li Y."/>
            <person name="Zhang Z."/>
            <person name="Liu B."/>
            <person name="Lu W."/>
            <person name="Hui Y."/>
            <person name="Liang J."/>
            <person name="Zhou Z."/>
            <person name="Hou R."/>
            <person name="Li X."/>
            <person name="Liu Y."/>
            <person name="Li H."/>
            <person name="Ning X."/>
            <person name="Lin Y."/>
            <person name="Zhao L."/>
            <person name="Xing Q."/>
            <person name="Dou J."/>
            <person name="Li Y."/>
            <person name="Mao J."/>
            <person name="Guo H."/>
            <person name="Dou H."/>
            <person name="Li T."/>
            <person name="Mu C."/>
            <person name="Jiang W."/>
            <person name="Fu Q."/>
            <person name="Fu X."/>
            <person name="Miao Y."/>
            <person name="Liu J."/>
            <person name="Yu Q."/>
            <person name="Li R."/>
            <person name="Liao H."/>
            <person name="Li X."/>
            <person name="Kong Y."/>
            <person name="Jiang Z."/>
            <person name="Chourrout D."/>
            <person name="Li R."/>
            <person name="Bao Z."/>
        </authorList>
    </citation>
    <scope>NUCLEOTIDE SEQUENCE [LARGE SCALE GENOMIC DNA]</scope>
    <source>
        <strain evidence="3 4">PY_sf001</strain>
    </source>
</reference>
<gene>
    <name evidence="3" type="ORF">KP79_PYT23306</name>
</gene>
<accession>A0A210PST1</accession>
<feature type="compositionally biased region" description="Acidic residues" evidence="1">
    <location>
        <begin position="353"/>
        <end position="364"/>
    </location>
</feature>
<dbReference type="EMBL" id="NEDP02005522">
    <property type="protein sequence ID" value="OWF39538.1"/>
    <property type="molecule type" value="Genomic_DNA"/>
</dbReference>
<evidence type="ECO:0000313" key="4">
    <source>
        <dbReference type="Proteomes" id="UP000242188"/>
    </source>
</evidence>
<protein>
    <submittedName>
        <fullName evidence="3">Uncharacterized protein</fullName>
    </submittedName>
</protein>
<comment type="caution">
    <text evidence="3">The sequence shown here is derived from an EMBL/GenBank/DDBJ whole genome shotgun (WGS) entry which is preliminary data.</text>
</comment>
<evidence type="ECO:0000313" key="3">
    <source>
        <dbReference type="EMBL" id="OWF39538.1"/>
    </source>
</evidence>
<dbReference type="Gene3D" id="3.40.50.300">
    <property type="entry name" value="P-loop containing nucleotide triphosphate hydrolases"/>
    <property type="match status" value="1"/>
</dbReference>
<dbReference type="Proteomes" id="UP000242188">
    <property type="component" value="Unassembled WGS sequence"/>
</dbReference>
<feature type="transmembrane region" description="Helical" evidence="2">
    <location>
        <begin position="9"/>
        <end position="30"/>
    </location>
</feature>